<dbReference type="InterPro" id="IPR009057">
    <property type="entry name" value="Homeodomain-like_sf"/>
</dbReference>
<comment type="caution">
    <text evidence="5">The sequence shown here is derived from an EMBL/GenBank/DDBJ whole genome shotgun (WGS) entry which is preliminary data.</text>
</comment>
<sequence>MLDGYTHRDRIIKAALKLAETSGWRDLSLGEIAAEAQIPLIEFRKEFQSKTQILAAFVRAVDLAVLEKFPAPGPDVARDQLFDVLLTRFEVMQPYKPAIRRISEDATPGEALQQLRPALKSQYWMLAAAGLSGEGGTGLVRVQGLLGIYGRVFQVWVDDDDPGLAKTMAALDKRLRRGESIMHGFERFRDGAESLLRGFGRRRKGAAEPQPEPTPTSDAGISPAAPPQTA</sequence>
<dbReference type="Proteomes" id="UP000623250">
    <property type="component" value="Unassembled WGS sequence"/>
</dbReference>
<evidence type="ECO:0000313" key="5">
    <source>
        <dbReference type="EMBL" id="MBJ7544756.1"/>
    </source>
</evidence>
<evidence type="ECO:0000256" key="3">
    <source>
        <dbReference type="SAM" id="MobiDB-lite"/>
    </source>
</evidence>
<dbReference type="RefSeq" id="WP_199502515.1">
    <property type="nucleotide sequence ID" value="NZ_JAEMUK010000080.1"/>
</dbReference>
<dbReference type="AlphaFoldDB" id="A0A8I1GI93"/>
<keyword evidence="1 2" id="KW-0238">DNA-binding</keyword>
<gene>
    <name evidence="5" type="ORF">JDN41_14470</name>
</gene>
<dbReference type="GO" id="GO:0003677">
    <property type="term" value="F:DNA binding"/>
    <property type="evidence" value="ECO:0007669"/>
    <property type="project" value="UniProtKB-UniRule"/>
</dbReference>
<dbReference type="SUPFAM" id="SSF46689">
    <property type="entry name" value="Homeodomain-like"/>
    <property type="match status" value="1"/>
</dbReference>
<organism evidence="5 6">
    <name type="scientific">Rhodomicrobium udaipurense</name>
    <dbReference type="NCBI Taxonomy" id="1202716"/>
    <lineage>
        <taxon>Bacteria</taxon>
        <taxon>Pseudomonadati</taxon>
        <taxon>Pseudomonadota</taxon>
        <taxon>Alphaproteobacteria</taxon>
        <taxon>Hyphomicrobiales</taxon>
        <taxon>Hyphomicrobiaceae</taxon>
        <taxon>Rhodomicrobium</taxon>
    </lineage>
</organism>
<dbReference type="Gene3D" id="1.10.357.10">
    <property type="entry name" value="Tetracycline Repressor, domain 2"/>
    <property type="match status" value="1"/>
</dbReference>
<feature type="region of interest" description="Disordered" evidence="3">
    <location>
        <begin position="199"/>
        <end position="230"/>
    </location>
</feature>
<name>A0A8I1GI93_9HYPH</name>
<feature type="DNA-binding region" description="H-T-H motif" evidence="2">
    <location>
        <begin position="28"/>
        <end position="47"/>
    </location>
</feature>
<dbReference type="PROSITE" id="PS50977">
    <property type="entry name" value="HTH_TETR_2"/>
    <property type="match status" value="1"/>
</dbReference>
<protein>
    <submittedName>
        <fullName evidence="5">TetR/AcrR family transcriptional regulator</fullName>
    </submittedName>
</protein>
<evidence type="ECO:0000256" key="1">
    <source>
        <dbReference type="ARBA" id="ARBA00023125"/>
    </source>
</evidence>
<evidence type="ECO:0000313" key="6">
    <source>
        <dbReference type="Proteomes" id="UP000623250"/>
    </source>
</evidence>
<evidence type="ECO:0000259" key="4">
    <source>
        <dbReference type="PROSITE" id="PS50977"/>
    </source>
</evidence>
<reference evidence="5 6" key="1">
    <citation type="submission" date="2020-12" db="EMBL/GenBank/DDBJ databases">
        <title>Revised draft genomes of Rhodomicrobium vannielii ATCC 17100 and Rhodomicrobium udaipurense JA643.</title>
        <authorList>
            <person name="Conners E.M."/>
            <person name="Davenport E.J."/>
            <person name="Bose A."/>
        </authorList>
    </citation>
    <scope>NUCLEOTIDE SEQUENCE [LARGE SCALE GENOMIC DNA]</scope>
    <source>
        <strain evidence="5 6">JA643</strain>
    </source>
</reference>
<feature type="domain" description="HTH tetR-type" evidence="4">
    <location>
        <begin position="5"/>
        <end position="65"/>
    </location>
</feature>
<dbReference type="InterPro" id="IPR001647">
    <property type="entry name" value="HTH_TetR"/>
</dbReference>
<keyword evidence="6" id="KW-1185">Reference proteome</keyword>
<evidence type="ECO:0000256" key="2">
    <source>
        <dbReference type="PROSITE-ProRule" id="PRU00335"/>
    </source>
</evidence>
<accession>A0A8I1GI93</accession>
<dbReference type="EMBL" id="JAEMUK010000080">
    <property type="protein sequence ID" value="MBJ7544756.1"/>
    <property type="molecule type" value="Genomic_DNA"/>
</dbReference>
<proteinExistence type="predicted"/>